<dbReference type="GeneID" id="115157233"/>
<dbReference type="Ensembl" id="ENSSTUT00000066846.1">
    <property type="protein sequence ID" value="ENSSTUP00000063354.1"/>
    <property type="gene ID" value="ENSSTUG00000027459.1"/>
</dbReference>
<organism evidence="10 11">
    <name type="scientific">Salmo trutta</name>
    <name type="common">Brown trout</name>
    <dbReference type="NCBI Taxonomy" id="8032"/>
    <lineage>
        <taxon>Eukaryota</taxon>
        <taxon>Metazoa</taxon>
        <taxon>Chordata</taxon>
        <taxon>Craniata</taxon>
        <taxon>Vertebrata</taxon>
        <taxon>Euteleostomi</taxon>
        <taxon>Actinopterygii</taxon>
        <taxon>Neopterygii</taxon>
        <taxon>Teleostei</taxon>
        <taxon>Protacanthopterygii</taxon>
        <taxon>Salmoniformes</taxon>
        <taxon>Salmonidae</taxon>
        <taxon>Salmoninae</taxon>
        <taxon>Salmo</taxon>
    </lineage>
</organism>
<comment type="subcellular location">
    <subcellularLocation>
        <location evidence="2">Cell projection</location>
        <location evidence="2">Cilium</location>
    </subcellularLocation>
    <subcellularLocation>
        <location evidence="1">Cytoplasm</location>
        <location evidence="1">Cytoskeleton</location>
        <location evidence="1">Microtubule organizing center</location>
        <location evidence="1">Centrosome</location>
        <location evidence="1">Centriole</location>
    </subcellularLocation>
</comment>
<dbReference type="GO" id="GO:0005813">
    <property type="term" value="C:centrosome"/>
    <property type="evidence" value="ECO:0007669"/>
    <property type="project" value="TreeGrafter"/>
</dbReference>
<dbReference type="GO" id="GO:0036064">
    <property type="term" value="C:ciliary basal body"/>
    <property type="evidence" value="ECO:0007669"/>
    <property type="project" value="TreeGrafter"/>
</dbReference>
<evidence type="ECO:0000256" key="1">
    <source>
        <dbReference type="ARBA" id="ARBA00004114"/>
    </source>
</evidence>
<proteinExistence type="inferred from homology"/>
<evidence type="ECO:0000313" key="10">
    <source>
        <dbReference type="Ensembl" id="ENSSTUP00000063354.1"/>
    </source>
</evidence>
<dbReference type="RefSeq" id="XP_029561178.1">
    <property type="nucleotide sequence ID" value="XM_029705318.1"/>
</dbReference>
<dbReference type="GO" id="GO:1902018">
    <property type="term" value="P:negative regulation of cilium assembly"/>
    <property type="evidence" value="ECO:0007669"/>
    <property type="project" value="TreeGrafter"/>
</dbReference>
<evidence type="ECO:0000256" key="9">
    <source>
        <dbReference type="SAM" id="MobiDB-lite"/>
    </source>
</evidence>
<keyword evidence="11" id="KW-1185">Reference proteome</keyword>
<dbReference type="GO" id="GO:0005814">
    <property type="term" value="C:centriole"/>
    <property type="evidence" value="ECO:0007669"/>
    <property type="project" value="UniProtKB-SubCell"/>
</dbReference>
<keyword evidence="4" id="KW-0963">Cytoplasm</keyword>
<keyword evidence="7" id="KW-0966">Cell projection</keyword>
<dbReference type="AlphaFoldDB" id="A0A674AVJ0"/>
<protein>
    <submittedName>
        <fullName evidence="10">Outer dense fiber protein 2-like</fullName>
    </submittedName>
</protein>
<keyword evidence="5 8" id="KW-0175">Coiled coil</keyword>
<feature type="region of interest" description="Disordered" evidence="9">
    <location>
        <begin position="1"/>
        <end position="37"/>
    </location>
</feature>
<reference evidence="10" key="1">
    <citation type="submission" date="2025-08" db="UniProtKB">
        <authorList>
            <consortium name="Ensembl"/>
        </authorList>
    </citation>
    <scope>IDENTIFICATION</scope>
</reference>
<sequence>MKAMSPEDPFQDSLDDDLDGFSEPGRGSRIRSSVYTKTPEMESNYYGDYGAPMDKSPLLKTLMDAEAAANSAAIQLMSFKETLEDDFADSRHSASDNRRMSKQRGLLLEKLEVFKQINKSVRQQLQDLKDAEASRMETDKRIDLLLKKLTQAECDNLHLKGDLNDKEKMVEELVGLRKKEMENTENAVHATKSVETTRAYLQGQLRSREADNNRLTVQLRGLERQLMAQKMEIDSLRGEISGVSEKAAQEKEVLKKATRAQKRRAQRFEAAVDKCYTKLREKDVQLAEVHSERDTWRRQQEQKTDEGVQLDAQIGLLKGQIADITMKLQKERDEFAAANEVLLLKVEKLNTENRNIGLENATLKASWAGLELQLVHSEAALKEESTILQERKDQAEQDQSQVAELQMEVDDLRVKLESVLRETENIREGREAEVEKVESQGEKMRSSLDMKESIHEANSQLQQKVDALQKQMEELQGENQGLVRRLAGQEDALRYSSRHLEQRSADCQALNRELEAALADVRQQVSKVKDKAVSRESSFQTKILELEAEKSRRENELKQIKQSNQLAEKKFEVRLKDLQLSLDQSESHKQSIQNYVDFLKNSYATMFDEGLPPATSSFGSSYFLK</sequence>
<accession>A0A674AVJ0</accession>
<comment type="similarity">
    <text evidence="3">Belongs to the ODF2 family.</text>
</comment>
<dbReference type="PANTHER" id="PTHR23162:SF7">
    <property type="entry name" value="PROTEIN BCAP"/>
    <property type="match status" value="1"/>
</dbReference>
<feature type="compositionally biased region" description="Acidic residues" evidence="9">
    <location>
        <begin position="9"/>
        <end position="20"/>
    </location>
</feature>
<evidence type="ECO:0000256" key="8">
    <source>
        <dbReference type="SAM" id="Coils"/>
    </source>
</evidence>
<evidence type="ECO:0000256" key="7">
    <source>
        <dbReference type="ARBA" id="ARBA00023273"/>
    </source>
</evidence>
<evidence type="ECO:0000256" key="4">
    <source>
        <dbReference type="ARBA" id="ARBA00022490"/>
    </source>
</evidence>
<keyword evidence="6" id="KW-0206">Cytoskeleton</keyword>
<dbReference type="GeneTree" id="ENSGT00530000063497"/>
<evidence type="ECO:0000256" key="5">
    <source>
        <dbReference type="ARBA" id="ARBA00023054"/>
    </source>
</evidence>
<feature type="coiled-coil region" evidence="8">
    <location>
        <begin position="378"/>
        <end position="570"/>
    </location>
</feature>
<reference evidence="10" key="2">
    <citation type="submission" date="2025-09" db="UniProtKB">
        <authorList>
            <consortium name="Ensembl"/>
        </authorList>
    </citation>
    <scope>IDENTIFICATION</scope>
</reference>
<evidence type="ECO:0000313" key="11">
    <source>
        <dbReference type="Proteomes" id="UP000472277"/>
    </source>
</evidence>
<dbReference type="Proteomes" id="UP000472277">
    <property type="component" value="Chromosome 21"/>
</dbReference>
<evidence type="ECO:0000256" key="6">
    <source>
        <dbReference type="ARBA" id="ARBA00023212"/>
    </source>
</evidence>
<evidence type="ECO:0000256" key="2">
    <source>
        <dbReference type="ARBA" id="ARBA00004138"/>
    </source>
</evidence>
<dbReference type="PANTHER" id="PTHR23162">
    <property type="entry name" value="OUTER DENSE FIBER OF SPERM TAILS 2"/>
    <property type="match status" value="1"/>
</dbReference>
<evidence type="ECO:0000256" key="3">
    <source>
        <dbReference type="ARBA" id="ARBA00009316"/>
    </source>
</evidence>
<name>A0A674AVJ0_SALTR</name>
<gene>
    <name evidence="10" type="primary">LOC115157233</name>
</gene>
<feature type="coiled-coil region" evidence="8">
    <location>
        <begin position="205"/>
        <end position="239"/>
    </location>
</feature>
<dbReference type="Gene3D" id="6.10.140.920">
    <property type="match status" value="1"/>
</dbReference>
<dbReference type="InterPro" id="IPR026099">
    <property type="entry name" value="Odf2-rel"/>
</dbReference>